<comment type="caution">
    <text evidence="1">The sequence shown here is derived from an EMBL/GenBank/DDBJ whole genome shotgun (WGS) entry which is preliminary data.</text>
</comment>
<organism evidence="1 2">
    <name type="scientific">Micromonospora rubida</name>
    <dbReference type="NCBI Taxonomy" id="2697657"/>
    <lineage>
        <taxon>Bacteria</taxon>
        <taxon>Bacillati</taxon>
        <taxon>Actinomycetota</taxon>
        <taxon>Actinomycetes</taxon>
        <taxon>Micromonosporales</taxon>
        <taxon>Micromonosporaceae</taxon>
        <taxon>Micromonospora</taxon>
    </lineage>
</organism>
<protein>
    <submittedName>
        <fullName evidence="1">Uncharacterized protein</fullName>
    </submittedName>
</protein>
<dbReference type="RefSeq" id="WP_396685680.1">
    <property type="nucleotide sequence ID" value="NZ_JBIRPU010000041.1"/>
</dbReference>
<name>A0ABW7STI1_9ACTN</name>
<evidence type="ECO:0000313" key="2">
    <source>
        <dbReference type="Proteomes" id="UP001611075"/>
    </source>
</evidence>
<dbReference type="Proteomes" id="UP001611075">
    <property type="component" value="Unassembled WGS sequence"/>
</dbReference>
<sequence length="144" mass="15334">MAKLCPLLDQRRLREAFGEVTVAQEQTRTVSGAEVMTCGLSAGHLPDGLVFSVIAEVVPGEGREMFEGLRQVQMNEGPVVDVDGPGTAAYTYVDELTGTHLVTYDGDLYLSLAAVPLRIGAALPRGVSDHLTHLASSVLSGLRR</sequence>
<proteinExistence type="predicted"/>
<reference evidence="1 2" key="1">
    <citation type="submission" date="2024-10" db="EMBL/GenBank/DDBJ databases">
        <title>The Natural Products Discovery Center: Release of the First 8490 Sequenced Strains for Exploring Actinobacteria Biosynthetic Diversity.</title>
        <authorList>
            <person name="Kalkreuter E."/>
            <person name="Kautsar S.A."/>
            <person name="Yang D."/>
            <person name="Bader C.D."/>
            <person name="Teijaro C.N."/>
            <person name="Fluegel L."/>
            <person name="Davis C.M."/>
            <person name="Simpson J.R."/>
            <person name="Lauterbach L."/>
            <person name="Steele A.D."/>
            <person name="Gui C."/>
            <person name="Meng S."/>
            <person name="Li G."/>
            <person name="Viehrig K."/>
            <person name="Ye F."/>
            <person name="Su P."/>
            <person name="Kiefer A.F."/>
            <person name="Nichols A."/>
            <person name="Cepeda A.J."/>
            <person name="Yan W."/>
            <person name="Fan B."/>
            <person name="Jiang Y."/>
            <person name="Adhikari A."/>
            <person name="Zheng C.-J."/>
            <person name="Schuster L."/>
            <person name="Cowan T.M."/>
            <person name="Smanski M.J."/>
            <person name="Chevrette M.G."/>
            <person name="De Carvalho L.P.S."/>
            <person name="Shen B."/>
        </authorList>
    </citation>
    <scope>NUCLEOTIDE SEQUENCE [LARGE SCALE GENOMIC DNA]</scope>
    <source>
        <strain evidence="1 2">NPDC021253</strain>
    </source>
</reference>
<dbReference type="EMBL" id="JBIRPU010000041">
    <property type="protein sequence ID" value="MFI0797030.1"/>
    <property type="molecule type" value="Genomic_DNA"/>
</dbReference>
<keyword evidence="2" id="KW-1185">Reference proteome</keyword>
<gene>
    <name evidence="1" type="ORF">ACH4OY_30760</name>
</gene>
<accession>A0ABW7STI1</accession>
<evidence type="ECO:0000313" key="1">
    <source>
        <dbReference type="EMBL" id="MFI0797030.1"/>
    </source>
</evidence>